<dbReference type="Proteomes" id="UP001611075">
    <property type="component" value="Unassembled WGS sequence"/>
</dbReference>
<organism evidence="1 2">
    <name type="scientific">Micromonospora rubida</name>
    <dbReference type="NCBI Taxonomy" id="2697657"/>
    <lineage>
        <taxon>Bacteria</taxon>
        <taxon>Bacillati</taxon>
        <taxon>Actinomycetota</taxon>
        <taxon>Actinomycetes</taxon>
        <taxon>Micromonosporales</taxon>
        <taxon>Micromonosporaceae</taxon>
        <taxon>Micromonospora</taxon>
    </lineage>
</organism>
<evidence type="ECO:0000313" key="1">
    <source>
        <dbReference type="EMBL" id="MFI0795972.1"/>
    </source>
</evidence>
<evidence type="ECO:0000313" key="2">
    <source>
        <dbReference type="Proteomes" id="UP001611075"/>
    </source>
</evidence>
<accession>A0ABW7STE4</accession>
<dbReference type="RefSeq" id="WP_396683676.1">
    <property type="nucleotide sequence ID" value="NZ_JBIRPU010000023.1"/>
</dbReference>
<name>A0ABW7STE4_9ACTN</name>
<protein>
    <submittedName>
        <fullName evidence="1">Uncharacterized protein</fullName>
    </submittedName>
</protein>
<keyword evidence="2" id="KW-1185">Reference proteome</keyword>
<gene>
    <name evidence="1" type="ORF">ACH4OY_25305</name>
</gene>
<sequence>MTPDPTDVTRRLDAALAGVAATFQGMTAHRQESNCECHWGSAEELALLKTPDVRLDGELLHRTYWTTDWRYPGPLLRRILPQLTRGFMAGTVEPTAGSAGIGRMFTAGRWQEWPTAQRAAVQEFLDAWWLEVFGLGGHRPSATPRIVPMYRFDTSDRQDRLTRERR</sequence>
<reference evidence="1 2" key="1">
    <citation type="submission" date="2024-10" db="EMBL/GenBank/DDBJ databases">
        <title>The Natural Products Discovery Center: Release of the First 8490 Sequenced Strains for Exploring Actinobacteria Biosynthetic Diversity.</title>
        <authorList>
            <person name="Kalkreuter E."/>
            <person name="Kautsar S.A."/>
            <person name="Yang D."/>
            <person name="Bader C.D."/>
            <person name="Teijaro C.N."/>
            <person name="Fluegel L."/>
            <person name="Davis C.M."/>
            <person name="Simpson J.R."/>
            <person name="Lauterbach L."/>
            <person name="Steele A.D."/>
            <person name="Gui C."/>
            <person name="Meng S."/>
            <person name="Li G."/>
            <person name="Viehrig K."/>
            <person name="Ye F."/>
            <person name="Su P."/>
            <person name="Kiefer A.F."/>
            <person name="Nichols A."/>
            <person name="Cepeda A.J."/>
            <person name="Yan W."/>
            <person name="Fan B."/>
            <person name="Jiang Y."/>
            <person name="Adhikari A."/>
            <person name="Zheng C.-J."/>
            <person name="Schuster L."/>
            <person name="Cowan T.M."/>
            <person name="Smanski M.J."/>
            <person name="Chevrette M.G."/>
            <person name="De Carvalho L.P.S."/>
            <person name="Shen B."/>
        </authorList>
    </citation>
    <scope>NUCLEOTIDE SEQUENCE [LARGE SCALE GENOMIC DNA]</scope>
    <source>
        <strain evidence="1 2">NPDC021253</strain>
    </source>
</reference>
<proteinExistence type="predicted"/>
<dbReference type="EMBL" id="JBIRPU010000023">
    <property type="protein sequence ID" value="MFI0795972.1"/>
    <property type="molecule type" value="Genomic_DNA"/>
</dbReference>
<comment type="caution">
    <text evidence="1">The sequence shown here is derived from an EMBL/GenBank/DDBJ whole genome shotgun (WGS) entry which is preliminary data.</text>
</comment>